<sequence length="634" mass="72197">MKRTIIFSLATLGLLSAFAEEPAMDKKYPYPFKYSDVTSDNISVVPIDRVIKDWGGNVLMWGEPAISEIQVGELNLNQRRIKEKIRKGREDGVRLYFGSLFFVPHSMYFKYMACDPTLQQACIRDIEGKPMYLNWMKKHTYRGVPLYWMCSNNPRSQEFYREIVTAGIEAGYDGFCIEEPRGSLMSLHVGGCFCDHCVNGFNEYLGKKYSPEELKKKGIPSLENFDYRNMVKKVAPNRDVWPAAYRKGKIPLVQDYKDYQLKAGAAVVKEMSELAKKLGGEDTAIGAFGHMLSPDWMVNAEHLDFYCMELLLGPPPEGFSRAGFTYEVARALGKPVSWGHVLPPSWNYMQANKAYNMMKSWIGFSYASGHNFGIPHYGWVHPNANAVSWDKVVKSVDGAVAPSFIYPTENCLPFYHFVTAHAELFDGYEAVEQVGVLHSNPAMRIKKNENRVRDLCWELMKANIPYGLALAGDDWLYKRLNETDLERFEFVVVPEPTMLDAEQQSVLDTWTARGKTVVWKNLDDVLARLDPVVSLESKHNMLIRPRTNSDNSNVPAVIHLLNMDYDLSKDCMNKQRDVVVRLSHKLLDGGKVSAITQYSPEYESVQVPFDVKPDGVYVTVPEVDYWSILKLDCD</sequence>
<dbReference type="EMBL" id="CAAHFH010000002">
    <property type="protein sequence ID" value="VGO22684.1"/>
    <property type="molecule type" value="Genomic_DNA"/>
</dbReference>
<keyword evidence="3" id="KW-1185">Reference proteome</keyword>
<accession>A0A6C2UTX7</accession>
<feature type="signal peptide" evidence="1">
    <location>
        <begin position="1"/>
        <end position="19"/>
    </location>
</feature>
<dbReference type="Proteomes" id="UP000346198">
    <property type="component" value="Unassembled WGS sequence"/>
</dbReference>
<protein>
    <submittedName>
        <fullName evidence="2">Alpha-agarase</fullName>
    </submittedName>
</protein>
<evidence type="ECO:0000313" key="2">
    <source>
        <dbReference type="EMBL" id="VGO22684.1"/>
    </source>
</evidence>
<evidence type="ECO:0000313" key="3">
    <source>
        <dbReference type="Proteomes" id="UP000346198"/>
    </source>
</evidence>
<proteinExistence type="predicted"/>
<evidence type="ECO:0000256" key="1">
    <source>
        <dbReference type="SAM" id="SignalP"/>
    </source>
</evidence>
<reference evidence="2 3" key="1">
    <citation type="submission" date="2019-04" db="EMBL/GenBank/DDBJ databases">
        <authorList>
            <person name="Van Vliet M D."/>
        </authorList>
    </citation>
    <scope>NUCLEOTIDE SEQUENCE [LARGE SCALE GENOMIC DNA]</scope>
    <source>
        <strain evidence="2 3">F21</strain>
    </source>
</reference>
<organism evidence="2 3">
    <name type="scientific">Pontiella sulfatireligans</name>
    <dbReference type="NCBI Taxonomy" id="2750658"/>
    <lineage>
        <taxon>Bacteria</taxon>
        <taxon>Pseudomonadati</taxon>
        <taxon>Kiritimatiellota</taxon>
        <taxon>Kiritimatiellia</taxon>
        <taxon>Kiritimatiellales</taxon>
        <taxon>Pontiellaceae</taxon>
        <taxon>Pontiella</taxon>
    </lineage>
</organism>
<feature type="chain" id="PRO_5025563264" evidence="1">
    <location>
        <begin position="20"/>
        <end position="634"/>
    </location>
</feature>
<dbReference type="Gene3D" id="3.20.20.80">
    <property type="entry name" value="Glycosidases"/>
    <property type="match status" value="1"/>
</dbReference>
<keyword evidence="1" id="KW-0732">Signal</keyword>
<gene>
    <name evidence="2" type="primary">agaA_7</name>
    <name evidence="2" type="ORF">SCARR_04779</name>
</gene>
<name>A0A6C2UTX7_9BACT</name>
<dbReference type="AlphaFoldDB" id="A0A6C2UTX7"/>